<feature type="region of interest" description="Disordered" evidence="1">
    <location>
        <begin position="1"/>
        <end position="59"/>
    </location>
</feature>
<evidence type="ECO:0000256" key="1">
    <source>
        <dbReference type="SAM" id="MobiDB-lite"/>
    </source>
</evidence>
<dbReference type="Pfam" id="PF15379">
    <property type="entry name" value="DUF4606"/>
    <property type="match status" value="1"/>
</dbReference>
<reference evidence="2 3" key="1">
    <citation type="submission" date="2013-11" db="EMBL/GenBank/DDBJ databases">
        <title>The Damaraland mole rat (Fukomys damarensis) genome and evolution of African mole rats.</title>
        <authorList>
            <person name="Gladyshev V.N."/>
            <person name="Fang X."/>
        </authorList>
    </citation>
    <scope>NUCLEOTIDE SEQUENCE [LARGE SCALE GENOMIC DNA]</scope>
    <source>
        <tissue evidence="2">Liver</tissue>
    </source>
</reference>
<gene>
    <name evidence="2" type="ORF">H920_00403</name>
</gene>
<dbReference type="PANTHER" id="PTHR35256">
    <property type="entry name" value="CHROMOSOME 8 OPEN READING FRAME 48"/>
    <property type="match status" value="1"/>
</dbReference>
<feature type="compositionally biased region" description="Acidic residues" evidence="1">
    <location>
        <begin position="32"/>
        <end position="53"/>
    </location>
</feature>
<organism evidence="2 3">
    <name type="scientific">Fukomys damarensis</name>
    <name type="common">Damaraland mole rat</name>
    <name type="synonym">Cryptomys damarensis</name>
    <dbReference type="NCBI Taxonomy" id="885580"/>
    <lineage>
        <taxon>Eukaryota</taxon>
        <taxon>Metazoa</taxon>
        <taxon>Chordata</taxon>
        <taxon>Craniata</taxon>
        <taxon>Vertebrata</taxon>
        <taxon>Euteleostomi</taxon>
        <taxon>Mammalia</taxon>
        <taxon>Eutheria</taxon>
        <taxon>Euarchontoglires</taxon>
        <taxon>Glires</taxon>
        <taxon>Rodentia</taxon>
        <taxon>Hystricomorpha</taxon>
        <taxon>Bathyergidae</taxon>
        <taxon>Fukomys</taxon>
    </lineage>
</organism>
<name>A0A091E6F4_FUKDA</name>
<dbReference type="OrthoDB" id="9976953at2759"/>
<protein>
    <submittedName>
        <fullName evidence="2">Uncharacterized protein</fullName>
    </submittedName>
</protein>
<evidence type="ECO:0000313" key="2">
    <source>
        <dbReference type="EMBL" id="KFO38165.1"/>
    </source>
</evidence>
<dbReference type="AlphaFoldDB" id="A0A091E6F4"/>
<dbReference type="EMBL" id="KN120606">
    <property type="protein sequence ID" value="KFO38165.1"/>
    <property type="molecule type" value="Genomic_DNA"/>
</dbReference>
<dbReference type="InterPro" id="IPR027932">
    <property type="entry name" value="DUF4606"/>
</dbReference>
<dbReference type="Proteomes" id="UP000028990">
    <property type="component" value="Unassembled WGS sequence"/>
</dbReference>
<evidence type="ECO:0000313" key="3">
    <source>
        <dbReference type="Proteomes" id="UP000028990"/>
    </source>
</evidence>
<accession>A0A091E6F4</accession>
<proteinExistence type="predicted"/>
<keyword evidence="3" id="KW-1185">Reference proteome</keyword>
<dbReference type="PANTHER" id="PTHR35256:SF1">
    <property type="entry name" value="EXPRESSED SEQUENCE AI429214"/>
    <property type="match status" value="1"/>
</dbReference>
<sequence>MSTNAMARLPCTDEVQNSFTSSGGRQTWSQDSESELDTEDQTTSLDEQDEQSELSDSKNNEMKLSKKWINYLKGKKTNSGRYQPHNKLQAEVTRVSNEELHACQSFCTIKINLIHHRMNLKERSSRHKKQQFRLNAEVSEIDALNCTVPDELLNRIYFKNTTMTLKQMEAAKQHILSQCPSCNKKRAELAQSAFLRQKKTLLESLLLEEKIDEHLHTTDFLTRVGEARQGLPRLLDDPRIIWKRLIEKAQIQYGGFER</sequence>
<dbReference type="eggNOG" id="ENOG502S4XK">
    <property type="taxonomic scope" value="Eukaryota"/>
</dbReference>
<feature type="compositionally biased region" description="Polar residues" evidence="1">
    <location>
        <begin position="14"/>
        <end position="31"/>
    </location>
</feature>